<feature type="region of interest" description="Disordered" evidence="1">
    <location>
        <begin position="206"/>
        <end position="226"/>
    </location>
</feature>
<name>A0A9P9DXB7_9PLEO</name>
<comment type="caution">
    <text evidence="2">The sequence shown here is derived from an EMBL/GenBank/DDBJ whole genome shotgun (WGS) entry which is preliminary data.</text>
</comment>
<reference evidence="2" key="1">
    <citation type="journal article" date="2021" name="Nat. Commun.">
        <title>Genetic determinants of endophytism in the Arabidopsis root mycobiome.</title>
        <authorList>
            <person name="Mesny F."/>
            <person name="Miyauchi S."/>
            <person name="Thiergart T."/>
            <person name="Pickel B."/>
            <person name="Atanasova L."/>
            <person name="Karlsson M."/>
            <person name="Huettel B."/>
            <person name="Barry K.W."/>
            <person name="Haridas S."/>
            <person name="Chen C."/>
            <person name="Bauer D."/>
            <person name="Andreopoulos W."/>
            <person name="Pangilinan J."/>
            <person name="LaButti K."/>
            <person name="Riley R."/>
            <person name="Lipzen A."/>
            <person name="Clum A."/>
            <person name="Drula E."/>
            <person name="Henrissat B."/>
            <person name="Kohler A."/>
            <person name="Grigoriev I.V."/>
            <person name="Martin F.M."/>
            <person name="Hacquard S."/>
        </authorList>
    </citation>
    <scope>NUCLEOTIDE SEQUENCE</scope>
    <source>
        <strain evidence="2">MPI-CAGE-CH-0243</strain>
    </source>
</reference>
<dbReference type="EMBL" id="JAGMWT010000006">
    <property type="protein sequence ID" value="KAH7126936.1"/>
    <property type="molecule type" value="Genomic_DNA"/>
</dbReference>
<evidence type="ECO:0000313" key="3">
    <source>
        <dbReference type="Proteomes" id="UP000700596"/>
    </source>
</evidence>
<gene>
    <name evidence="2" type="ORF">B0J11DRAFT_579358</name>
</gene>
<protein>
    <submittedName>
        <fullName evidence="2">Uncharacterized protein</fullName>
    </submittedName>
</protein>
<sequence>MHELLSHPGLKVYIFHIQGTLKYSHSRTGKPTKEYEICDTDYDDSDSPTKNNHENDFPPGKDASAVGLHIRVVKNDGTLDIQFVGKHGGQATWKFNGLNEATGRPIYATTLTQTELVDTTDAEIQTTKTKSTSRGTQTSFPLSVPSGTKKRKCGTRTDSVVETSASTRKRLSKETAMMLPVQDEPNHPDTMEGKEGVDSLTFSRPKKRKIVSASNKRAQEDDRKWKEHESKGDHIFKRKRERIDVVADSGKDAYRKRFLFSKCANEETYTERSGFLCIDTRSGEVSWIRGDDINPCLGWLREPESMVKVIEISTSYDTVRWLLRTDIKCSKWEGVSKSRRFKTIHIIHWSDDSIDFESDDKWDTEKVPVENSNIFLSELRKCIKSQDEMAEH</sequence>
<keyword evidence="3" id="KW-1185">Reference proteome</keyword>
<dbReference type="Proteomes" id="UP000700596">
    <property type="component" value="Unassembled WGS sequence"/>
</dbReference>
<feature type="compositionally biased region" description="Basic and acidic residues" evidence="1">
    <location>
        <begin position="217"/>
        <end position="226"/>
    </location>
</feature>
<evidence type="ECO:0000256" key="1">
    <source>
        <dbReference type="SAM" id="MobiDB-lite"/>
    </source>
</evidence>
<dbReference type="AlphaFoldDB" id="A0A9P9DXB7"/>
<accession>A0A9P9DXB7</accession>
<organism evidence="2 3">
    <name type="scientific">Dendryphion nanum</name>
    <dbReference type="NCBI Taxonomy" id="256645"/>
    <lineage>
        <taxon>Eukaryota</taxon>
        <taxon>Fungi</taxon>
        <taxon>Dikarya</taxon>
        <taxon>Ascomycota</taxon>
        <taxon>Pezizomycotina</taxon>
        <taxon>Dothideomycetes</taxon>
        <taxon>Pleosporomycetidae</taxon>
        <taxon>Pleosporales</taxon>
        <taxon>Torulaceae</taxon>
        <taxon>Dendryphion</taxon>
    </lineage>
</organism>
<feature type="region of interest" description="Disordered" evidence="1">
    <location>
        <begin position="122"/>
        <end position="175"/>
    </location>
</feature>
<feature type="compositionally biased region" description="Polar residues" evidence="1">
    <location>
        <begin position="122"/>
        <end position="141"/>
    </location>
</feature>
<feature type="compositionally biased region" description="Polar residues" evidence="1">
    <location>
        <begin position="156"/>
        <end position="166"/>
    </location>
</feature>
<proteinExistence type="predicted"/>
<feature type="region of interest" description="Disordered" evidence="1">
    <location>
        <begin position="39"/>
        <end position="62"/>
    </location>
</feature>
<dbReference type="OrthoDB" id="3797581at2759"/>
<evidence type="ECO:0000313" key="2">
    <source>
        <dbReference type="EMBL" id="KAH7126936.1"/>
    </source>
</evidence>